<reference evidence="1 2" key="1">
    <citation type="submission" date="2014-07" db="EMBL/GenBank/DDBJ databases">
        <title>Complete Genome of Bacillus megaterium Myophage Mater.</title>
        <authorList>
            <person name="Lancaster J.C."/>
            <person name="Hodde M.K."/>
            <person name="Hernandez A.C."/>
            <person name="Everett G.F.K."/>
        </authorList>
    </citation>
    <scope>NUCLEOTIDE SEQUENCE [LARGE SCALE GENOMIC DNA]</scope>
</reference>
<evidence type="ECO:0000313" key="1">
    <source>
        <dbReference type="EMBL" id="AIW03309.1"/>
    </source>
</evidence>
<dbReference type="Proteomes" id="UP000030206">
    <property type="component" value="Segment"/>
</dbReference>
<dbReference type="EMBL" id="KM236245">
    <property type="protein sequence ID" value="AIW03309.1"/>
    <property type="molecule type" value="Genomic_DNA"/>
</dbReference>
<gene>
    <name evidence="1" type="ORF">CPT_Mater152</name>
</gene>
<evidence type="ECO:0000313" key="2">
    <source>
        <dbReference type="Proteomes" id="UP000030206"/>
    </source>
</evidence>
<dbReference type="RefSeq" id="YP_009151111.1">
    <property type="nucleotide sequence ID" value="NC_027366.1"/>
</dbReference>
<proteinExistence type="predicted"/>
<keyword evidence="2" id="KW-1185">Reference proteome</keyword>
<name>A0A0A0RNU2_9CAUD</name>
<accession>A0A0A0RNU2</accession>
<dbReference type="Gene3D" id="2.60.120.260">
    <property type="entry name" value="Galactose-binding domain-like"/>
    <property type="match status" value="1"/>
</dbReference>
<sequence>MAQPISYQYMRGKAGVVKIPVYAISDFPTNSYVRLKLPNGTIGCYKLKVPDASTPLRVMTKTGIMGVDLSVTPSTSNVYIKMDTLVKRGSGTTILEDTTDYVKVNSKLNGDGATWTLNAMQPGTSYNFTGRVEVVQTVDDIISIRVYNKTQAKYINSNIARSTVTTGTVQTLTGSFNTGTNMVAGDVLELWIVQQWNNSTADDFIYKVYKTDLAIN</sequence>
<organism evidence="1 2">
    <name type="scientific">Bacillus phage Mater</name>
    <dbReference type="NCBI Taxonomy" id="1540090"/>
    <lineage>
        <taxon>Viruses</taxon>
        <taxon>Duplodnaviria</taxon>
        <taxon>Heunggongvirae</taxon>
        <taxon>Uroviricota</taxon>
        <taxon>Caudoviricetes</taxon>
        <taxon>Herelleviridae</taxon>
        <taxon>Bastillevirinae</taxon>
        <taxon>Matervirus</taxon>
        <taxon>Matervirus mater</taxon>
    </lineage>
</organism>
<dbReference type="GeneID" id="24607051"/>
<dbReference type="KEGG" id="vg:24607051"/>
<protein>
    <submittedName>
        <fullName evidence="1">Uncharacterized protein</fullName>
    </submittedName>
</protein>